<comment type="caution">
    <text evidence="1">The sequence shown here is derived from an EMBL/GenBank/DDBJ whole genome shotgun (WGS) entry which is preliminary data.</text>
</comment>
<sequence length="334" mass="38359">MGPRDPFGASRQPACSIVLFAGGSRPAPGAPEKAYHHLLSASLQSQKQRTQVLWEVKLLATELQRIGVRPVLLKGAAYIYANKEAGKGRTLTDIDMLVTQKELPKVERQLKTVGWYSEKIDDYDQRYYREWTHEIPPLIHYKRQTVLDVHHNIFPVLRFQIDIEKIMDKVCFDAEGVGTLHLHDMIIHSATHLFFEGEFENGLRDLSDLDLLFREFKPDDWSKLKRRALELQLARPLFYALRYCRRFLSSPIPDDILMAKDAGTPNALLLPVADILFTRVLIPHHTLAKQPGHRLAKFLLYWRGHLLKMPLAVLVPHLLRKSLRAISAGRERSA</sequence>
<reference evidence="2" key="1">
    <citation type="journal article" date="2019" name="Int. J. Syst. Evol. Microbiol.">
        <title>The Global Catalogue of Microorganisms (GCM) 10K type strain sequencing project: providing services to taxonomists for standard genome sequencing and annotation.</title>
        <authorList>
            <consortium name="The Broad Institute Genomics Platform"/>
            <consortium name="The Broad Institute Genome Sequencing Center for Infectious Disease"/>
            <person name="Wu L."/>
            <person name="Ma J."/>
        </authorList>
    </citation>
    <scope>NUCLEOTIDE SEQUENCE [LARGE SCALE GENOMIC DNA]</scope>
    <source>
        <strain evidence="2">NBRC 111756</strain>
    </source>
</reference>
<accession>A0ABW1ZUZ9</accession>
<evidence type="ECO:0000313" key="2">
    <source>
        <dbReference type="Proteomes" id="UP001596422"/>
    </source>
</evidence>
<evidence type="ECO:0000313" key="1">
    <source>
        <dbReference type="EMBL" id="MFC6668951.1"/>
    </source>
</evidence>
<dbReference type="InterPro" id="IPR039498">
    <property type="entry name" value="NTP_transf_5"/>
</dbReference>
<dbReference type="Proteomes" id="UP001596422">
    <property type="component" value="Unassembled WGS sequence"/>
</dbReference>
<dbReference type="EMBL" id="JBHSWE010000001">
    <property type="protein sequence ID" value="MFC6668951.1"/>
    <property type="molecule type" value="Genomic_DNA"/>
</dbReference>
<gene>
    <name evidence="1" type="ORF">ACFQDL_01650</name>
</gene>
<name>A0ABW1ZUZ9_9GAMM</name>
<keyword evidence="2" id="KW-1185">Reference proteome</keyword>
<dbReference type="Pfam" id="PF14907">
    <property type="entry name" value="NTP_transf_5"/>
    <property type="match status" value="1"/>
</dbReference>
<organism evidence="1 2">
    <name type="scientific">Marinobacterium aestuariivivens</name>
    <dbReference type="NCBI Taxonomy" id="1698799"/>
    <lineage>
        <taxon>Bacteria</taxon>
        <taxon>Pseudomonadati</taxon>
        <taxon>Pseudomonadota</taxon>
        <taxon>Gammaproteobacteria</taxon>
        <taxon>Oceanospirillales</taxon>
        <taxon>Oceanospirillaceae</taxon>
        <taxon>Marinobacterium</taxon>
    </lineage>
</organism>
<proteinExistence type="predicted"/>
<protein>
    <submittedName>
        <fullName evidence="1">Nucleotidyltransferase family protein</fullName>
    </submittedName>
</protein>
<dbReference type="RefSeq" id="WP_379907501.1">
    <property type="nucleotide sequence ID" value="NZ_JBHSWE010000001.1"/>
</dbReference>